<dbReference type="PRINTS" id="PR00829">
    <property type="entry name" value="LOLP1ALLERGN"/>
</dbReference>
<evidence type="ECO:0000256" key="7">
    <source>
        <dbReference type="ARBA" id="ARBA00023136"/>
    </source>
</evidence>
<dbReference type="SUPFAM" id="SSF49590">
    <property type="entry name" value="PHL pollen allergen"/>
    <property type="match status" value="2"/>
</dbReference>
<dbReference type="STRING" id="4537.A0A0E0K7L0"/>
<feature type="domain" description="Expansin-like CBD" evidence="13">
    <location>
        <begin position="215"/>
        <end position="296"/>
    </location>
</feature>
<dbReference type="GO" id="GO:0016020">
    <property type="term" value="C:membrane"/>
    <property type="evidence" value="ECO:0007669"/>
    <property type="project" value="UniProtKB-SubCell"/>
</dbReference>
<dbReference type="InterPro" id="IPR007117">
    <property type="entry name" value="Expansin_CBD"/>
</dbReference>
<evidence type="ECO:0008006" key="16">
    <source>
        <dbReference type="Google" id="ProtNLM"/>
    </source>
</evidence>
<dbReference type="InterPro" id="IPR007112">
    <property type="entry name" value="Expansin/allergen_DPBB_dom"/>
</dbReference>
<dbReference type="InterPro" id="IPR036908">
    <property type="entry name" value="RlpA-like_sf"/>
</dbReference>
<dbReference type="Gene3D" id="2.40.40.10">
    <property type="entry name" value="RlpA-like domain"/>
    <property type="match status" value="2"/>
</dbReference>
<dbReference type="InterPro" id="IPR007118">
    <property type="entry name" value="Expan_Lol_pI"/>
</dbReference>
<dbReference type="InterPro" id="IPR005795">
    <property type="entry name" value="LolPI"/>
</dbReference>
<dbReference type="HOGENOM" id="CLU_027462_7_0_1"/>
<dbReference type="SMART" id="SM00837">
    <property type="entry name" value="DPBB_1"/>
    <property type="match status" value="2"/>
</dbReference>
<evidence type="ECO:0000259" key="13">
    <source>
        <dbReference type="PROSITE" id="PS50843"/>
    </source>
</evidence>
<name>A0A0E0K7L0_ORYPU</name>
<dbReference type="Gene3D" id="2.60.40.760">
    <property type="entry name" value="Expansin, cellulose-binding-like domain"/>
    <property type="match status" value="2"/>
</dbReference>
<evidence type="ECO:0000256" key="11">
    <source>
        <dbReference type="ARBA" id="ARBA00025488"/>
    </source>
</evidence>
<evidence type="ECO:0000256" key="4">
    <source>
        <dbReference type="ARBA" id="ARBA00022512"/>
    </source>
</evidence>
<reference evidence="14" key="1">
    <citation type="submission" date="2015-04" db="UniProtKB">
        <authorList>
            <consortium name="EnsemblPlants"/>
        </authorList>
    </citation>
    <scope>IDENTIFICATION</scope>
</reference>
<comment type="subcellular location">
    <subcellularLocation>
        <location evidence="1">Membrane</location>
        <topology evidence="1">Peripheral membrane protein</topology>
    </subcellularLocation>
    <subcellularLocation>
        <location evidence="2">Secreted</location>
        <location evidence="2">Cell wall</location>
    </subcellularLocation>
</comment>
<evidence type="ECO:0000256" key="6">
    <source>
        <dbReference type="ARBA" id="ARBA00022729"/>
    </source>
</evidence>
<evidence type="ECO:0000256" key="8">
    <source>
        <dbReference type="ARBA" id="ARBA00023157"/>
    </source>
</evidence>
<proteinExistence type="inferred from homology"/>
<dbReference type="PANTHER" id="PTHR31692">
    <property type="entry name" value="EXPANSIN-B3"/>
    <property type="match status" value="1"/>
</dbReference>
<dbReference type="PROSITE" id="PS50843">
    <property type="entry name" value="EXPANSIN_CBD"/>
    <property type="match status" value="2"/>
</dbReference>
<feature type="domain" description="Expansin-like EG45" evidence="12">
    <location>
        <begin position="359"/>
        <end position="465"/>
    </location>
</feature>
<comment type="similarity">
    <text evidence="3">Belongs to the expansin family. Expansin B subfamily.</text>
</comment>
<dbReference type="AlphaFoldDB" id="A0A0E0K7L0"/>
<dbReference type="InterPro" id="IPR036749">
    <property type="entry name" value="Expansin_CBD_sf"/>
</dbReference>
<feature type="domain" description="Expansin-like CBD" evidence="13">
    <location>
        <begin position="479"/>
        <end position="560"/>
    </location>
</feature>
<keyword evidence="15" id="KW-1185">Reference proteome</keyword>
<keyword evidence="10" id="KW-0961">Cell wall biogenesis/degradation</keyword>
<evidence type="ECO:0000313" key="15">
    <source>
        <dbReference type="Proteomes" id="UP000026962"/>
    </source>
</evidence>
<dbReference type="PRINTS" id="PR01225">
    <property type="entry name" value="EXPANSNFAMLY"/>
</dbReference>
<feature type="domain" description="Expansin-like EG45" evidence="12">
    <location>
        <begin position="85"/>
        <end position="201"/>
    </location>
</feature>
<reference evidence="14" key="2">
    <citation type="submission" date="2018-05" db="EMBL/GenBank/DDBJ databases">
        <title>OpunRS2 (Oryza punctata Reference Sequence Version 2).</title>
        <authorList>
            <person name="Zhang J."/>
            <person name="Kudrna D."/>
            <person name="Lee S."/>
            <person name="Talag J."/>
            <person name="Welchert J."/>
            <person name="Wing R.A."/>
        </authorList>
    </citation>
    <scope>NUCLEOTIDE SEQUENCE [LARGE SCALE GENOMIC DNA]</scope>
</reference>
<evidence type="ECO:0000256" key="5">
    <source>
        <dbReference type="ARBA" id="ARBA00022525"/>
    </source>
</evidence>
<evidence type="ECO:0000259" key="12">
    <source>
        <dbReference type="PROSITE" id="PS50842"/>
    </source>
</evidence>
<dbReference type="EnsemblPlants" id="OPUNC03G00390.1">
    <property type="protein sequence ID" value="OPUNC03G00390.1"/>
    <property type="gene ID" value="OPUNC03G00390"/>
</dbReference>
<evidence type="ECO:0000256" key="10">
    <source>
        <dbReference type="ARBA" id="ARBA00023316"/>
    </source>
</evidence>
<dbReference type="InterPro" id="IPR009009">
    <property type="entry name" value="RlpA-like_DPBB"/>
</dbReference>
<organism evidence="14">
    <name type="scientific">Oryza punctata</name>
    <name type="common">Red rice</name>
    <dbReference type="NCBI Taxonomy" id="4537"/>
    <lineage>
        <taxon>Eukaryota</taxon>
        <taxon>Viridiplantae</taxon>
        <taxon>Streptophyta</taxon>
        <taxon>Embryophyta</taxon>
        <taxon>Tracheophyta</taxon>
        <taxon>Spermatophyta</taxon>
        <taxon>Magnoliopsida</taxon>
        <taxon>Liliopsida</taxon>
        <taxon>Poales</taxon>
        <taxon>Poaceae</taxon>
        <taxon>BOP clade</taxon>
        <taxon>Oryzoideae</taxon>
        <taxon>Oryzeae</taxon>
        <taxon>Oryzinae</taxon>
        <taxon>Oryza</taxon>
    </lineage>
</organism>
<dbReference type="Proteomes" id="UP000026962">
    <property type="component" value="Chromosome 3"/>
</dbReference>
<dbReference type="Pfam" id="PF03330">
    <property type="entry name" value="DPBB_1"/>
    <property type="match status" value="2"/>
</dbReference>
<dbReference type="PANTHER" id="PTHR31692:SF21">
    <property type="entry name" value="EXPANSIN-B1"/>
    <property type="match status" value="1"/>
</dbReference>
<dbReference type="OMA" id="CTRNDLC"/>
<sequence>MALSSPPINTVQQHHPTAIAAIAAMASSSLLLACAVAAAMVSAVSCGPPKVPPGPNITATYDEKWLEAKATWYGAAHGAGPKDNGGACGYKDVDKAPFLGMNSCGSDPIFKDGKGCGSCFEVKCSKPDACSDKPVMIHITDMNDEPIAAYHFDLSGLAFGAMAKEGKDEELRKCGIIDMQFRRAIVIDMQFRGVKCKYPADTKITFHIEKASNPNYLALLVKYVAGDGDVVGVDLKEKGSEEWKPLNESWGAVWRIDTPKPLKGPFSIRITTEGGEKIVADDAIPDDLKADSVYKSNQMASSCLLLACVVAAAMVSVVSCGPPKVPPGPNITAAYGEEWMEARGTWYGKPKGAGPDDNGGACGYKDVDKAPFLGMTSCGNDPIFKDGKGCGSCFEVKCSKPEACSDKPVIVYITDMNTEPIAAYHFDLSGHAFGAMAKEGKDEELRKAGIIDMQFRRVRCKYPGETKITFHVEKGCNPNYFAVLVKYVGGDGDVVKVELKEKGSEEWKPLTESWGAIWRLDTPKPIKGPYSIRVTTESDQKLVANDVIPENWKPDTLYKSEIQVD</sequence>
<dbReference type="PROSITE" id="PS50842">
    <property type="entry name" value="EXPANSIN_EG45"/>
    <property type="match status" value="2"/>
</dbReference>
<dbReference type="GO" id="GO:0071555">
    <property type="term" value="P:cell wall organization"/>
    <property type="evidence" value="ECO:0007669"/>
    <property type="project" value="UniProtKB-KW"/>
</dbReference>
<evidence type="ECO:0000256" key="3">
    <source>
        <dbReference type="ARBA" id="ARBA00005650"/>
    </source>
</evidence>
<keyword evidence="7" id="KW-0472">Membrane</keyword>
<keyword evidence="5" id="KW-0964">Secreted</keyword>
<dbReference type="SUPFAM" id="SSF50685">
    <property type="entry name" value="Barwin-like endoglucanases"/>
    <property type="match status" value="2"/>
</dbReference>
<dbReference type="Pfam" id="PF01357">
    <property type="entry name" value="Expansin_C"/>
    <property type="match status" value="2"/>
</dbReference>
<evidence type="ECO:0000256" key="2">
    <source>
        <dbReference type="ARBA" id="ARBA00004191"/>
    </source>
</evidence>
<evidence type="ECO:0000256" key="1">
    <source>
        <dbReference type="ARBA" id="ARBA00004170"/>
    </source>
</evidence>
<comment type="function">
    <text evidence="11">May cause loosening and extension of plant cell walls by disrupting non-covalent bonding between cellulose microfibrils and matrix glucans. No enzymatic activity has been found. May be required for rapid internodal elongation in deepwater rice during submergence.</text>
</comment>
<evidence type="ECO:0000256" key="9">
    <source>
        <dbReference type="ARBA" id="ARBA00023180"/>
    </source>
</evidence>
<dbReference type="Gramene" id="OPUNC03G00390.1">
    <property type="protein sequence ID" value="OPUNC03G00390.1"/>
    <property type="gene ID" value="OPUNC03G00390"/>
</dbReference>
<keyword evidence="8" id="KW-1015">Disulfide bond</keyword>
<keyword evidence="6" id="KW-0732">Signal</keyword>
<dbReference type="GO" id="GO:0005576">
    <property type="term" value="C:extracellular region"/>
    <property type="evidence" value="ECO:0007669"/>
    <property type="project" value="InterPro"/>
</dbReference>
<dbReference type="CDD" id="cd22275">
    <property type="entry name" value="DPBB_EXPB_N"/>
    <property type="match status" value="2"/>
</dbReference>
<evidence type="ECO:0000313" key="14">
    <source>
        <dbReference type="EnsemblPlants" id="OPUNC03G00390.1"/>
    </source>
</evidence>
<keyword evidence="4" id="KW-0134">Cell wall</keyword>
<keyword evidence="9" id="KW-0325">Glycoprotein</keyword>
<protein>
    <recommendedName>
        <fullName evidence="16">Expansin-like EG45 domain-containing protein</fullName>
    </recommendedName>
</protein>
<accession>A0A0E0K7L0</accession>